<evidence type="ECO:0000313" key="2">
    <source>
        <dbReference type="Proteomes" id="UP001367508"/>
    </source>
</evidence>
<sequence>MIRSCILPPSFLKLYGRRQKIEEGGDSAILEKGRLSFLEDRKKLLTNGGHFWRSINGALALRPSNFRKNSANCAIHLTQINTRMVLNASHIHTYVCDKQEESGWVQLVNLQETCEASMHSVHSFTWELKNVSAGSDANAQGRD</sequence>
<accession>A0AAN9MEB5</accession>
<name>A0AAN9MEB5_CANGL</name>
<comment type="caution">
    <text evidence="1">The sequence shown here is derived from an EMBL/GenBank/DDBJ whole genome shotgun (WGS) entry which is preliminary data.</text>
</comment>
<evidence type="ECO:0000313" key="1">
    <source>
        <dbReference type="EMBL" id="KAK7350368.1"/>
    </source>
</evidence>
<keyword evidence="2" id="KW-1185">Reference proteome</keyword>
<dbReference type="Proteomes" id="UP001367508">
    <property type="component" value="Unassembled WGS sequence"/>
</dbReference>
<gene>
    <name evidence="1" type="ORF">VNO77_08911</name>
</gene>
<reference evidence="1 2" key="1">
    <citation type="submission" date="2024-01" db="EMBL/GenBank/DDBJ databases">
        <title>The genomes of 5 underutilized Papilionoideae crops provide insights into root nodulation and disease resistanc.</title>
        <authorList>
            <person name="Jiang F."/>
        </authorList>
    </citation>
    <scope>NUCLEOTIDE SEQUENCE [LARGE SCALE GENOMIC DNA]</scope>
    <source>
        <strain evidence="1">LVBAO_FW01</strain>
        <tissue evidence="1">Leaves</tissue>
    </source>
</reference>
<organism evidence="1 2">
    <name type="scientific">Canavalia gladiata</name>
    <name type="common">Sword bean</name>
    <name type="synonym">Dolichos gladiatus</name>
    <dbReference type="NCBI Taxonomy" id="3824"/>
    <lineage>
        <taxon>Eukaryota</taxon>
        <taxon>Viridiplantae</taxon>
        <taxon>Streptophyta</taxon>
        <taxon>Embryophyta</taxon>
        <taxon>Tracheophyta</taxon>
        <taxon>Spermatophyta</taxon>
        <taxon>Magnoliopsida</taxon>
        <taxon>eudicotyledons</taxon>
        <taxon>Gunneridae</taxon>
        <taxon>Pentapetalae</taxon>
        <taxon>rosids</taxon>
        <taxon>fabids</taxon>
        <taxon>Fabales</taxon>
        <taxon>Fabaceae</taxon>
        <taxon>Papilionoideae</taxon>
        <taxon>50 kb inversion clade</taxon>
        <taxon>NPAAA clade</taxon>
        <taxon>indigoferoid/millettioid clade</taxon>
        <taxon>Phaseoleae</taxon>
        <taxon>Canavalia</taxon>
    </lineage>
</organism>
<protein>
    <submittedName>
        <fullName evidence="1">Uncharacterized protein</fullName>
    </submittedName>
</protein>
<proteinExistence type="predicted"/>
<dbReference type="AlphaFoldDB" id="A0AAN9MEB5"/>
<dbReference type="EMBL" id="JAYMYQ010000002">
    <property type="protein sequence ID" value="KAK7350368.1"/>
    <property type="molecule type" value="Genomic_DNA"/>
</dbReference>